<gene>
    <name evidence="1" type="ORF">FD22_GL002590</name>
</gene>
<accession>A0A0R1EXI0</accession>
<evidence type="ECO:0000313" key="1">
    <source>
        <dbReference type="EMBL" id="KRK14236.1"/>
    </source>
</evidence>
<dbReference type="EMBL" id="AZCN01000095">
    <property type="protein sequence ID" value="KRK14236.1"/>
    <property type="molecule type" value="Genomic_DNA"/>
</dbReference>
<protein>
    <submittedName>
        <fullName evidence="1">Uncharacterized protein</fullName>
    </submittedName>
</protein>
<reference evidence="1 2" key="1">
    <citation type="journal article" date="2015" name="Genome Announc.">
        <title>Expanding the biotechnology potential of lactobacilli through comparative genomics of 213 strains and associated genera.</title>
        <authorList>
            <person name="Sun Z."/>
            <person name="Harris H.M."/>
            <person name="McCann A."/>
            <person name="Guo C."/>
            <person name="Argimon S."/>
            <person name="Zhang W."/>
            <person name="Yang X."/>
            <person name="Jeffery I.B."/>
            <person name="Cooney J.C."/>
            <person name="Kagawa T.F."/>
            <person name="Liu W."/>
            <person name="Song Y."/>
            <person name="Salvetti E."/>
            <person name="Wrobel A."/>
            <person name="Rasinkangas P."/>
            <person name="Parkhill J."/>
            <person name="Rea M.C."/>
            <person name="O'Sullivan O."/>
            <person name="Ritari J."/>
            <person name="Douillard F.P."/>
            <person name="Paul Ross R."/>
            <person name="Yang R."/>
            <person name="Briner A.E."/>
            <person name="Felis G.E."/>
            <person name="de Vos W.M."/>
            <person name="Barrangou R."/>
            <person name="Klaenhammer T.R."/>
            <person name="Caufield P.W."/>
            <person name="Cui Y."/>
            <person name="Zhang H."/>
            <person name="O'Toole P.W."/>
        </authorList>
    </citation>
    <scope>NUCLEOTIDE SEQUENCE [LARGE SCALE GENOMIC DNA]</scope>
    <source>
        <strain evidence="1 2">DSM 20001</strain>
    </source>
</reference>
<dbReference type="GeneID" id="65918373"/>
<comment type="caution">
    <text evidence="1">The sequence shown here is derived from an EMBL/GenBank/DDBJ whole genome shotgun (WGS) entry which is preliminary data.</text>
</comment>
<dbReference type="RefSeq" id="WP_010010402.1">
    <property type="nucleotide sequence ID" value="NZ_AZCN01000095.1"/>
</dbReference>
<dbReference type="Proteomes" id="UP000051181">
    <property type="component" value="Unassembled WGS sequence"/>
</dbReference>
<dbReference type="AlphaFoldDB" id="A0A0R1EXI0"/>
<organism evidence="1 2">
    <name type="scientific">Loigolactobacillus coryniformis subsp. coryniformis KCTC 3167 = DSM 20001</name>
    <dbReference type="NCBI Taxonomy" id="913848"/>
    <lineage>
        <taxon>Bacteria</taxon>
        <taxon>Bacillati</taxon>
        <taxon>Bacillota</taxon>
        <taxon>Bacilli</taxon>
        <taxon>Lactobacillales</taxon>
        <taxon>Lactobacillaceae</taxon>
        <taxon>Loigolactobacillus</taxon>
    </lineage>
</organism>
<sequence>MNSDTWFDNYVPKFIFNDNNLTWKIDSKYDPLIAEYRKEVDFDFDIFIYTMLTWLNNKMPQFSQQHVLNMIFDYLDQAEPAEDTQIAIYGFLNYLTVNLQTDVIDQLDHKLFKYPKKATLVEYESIADVYCNIVENAIASSLGGDEELAIKYWQRFFSLRENRPQLNIEFINNKHDS</sequence>
<proteinExistence type="predicted"/>
<name>A0A0R1EXI0_9LACO</name>
<dbReference type="PATRIC" id="fig|913848.6.peg.2639"/>
<evidence type="ECO:0000313" key="2">
    <source>
        <dbReference type="Proteomes" id="UP000051181"/>
    </source>
</evidence>